<dbReference type="EMBL" id="JARBHA010000018">
    <property type="protein sequence ID" value="KAJ9675845.1"/>
    <property type="molecule type" value="Genomic_DNA"/>
</dbReference>
<reference evidence="2 3" key="1">
    <citation type="journal article" date="2023" name="BMC Biotechnol.">
        <title>Vitis rotundifolia cv Carlos genome sequencing.</title>
        <authorList>
            <person name="Huff M."/>
            <person name="Hulse-Kemp A."/>
            <person name="Scheffler B."/>
            <person name="Youngblood R."/>
            <person name="Simpson S."/>
            <person name="Babiker E."/>
            <person name="Staton M."/>
        </authorList>
    </citation>
    <scope>NUCLEOTIDE SEQUENCE [LARGE SCALE GENOMIC DNA]</scope>
    <source>
        <tissue evidence="2">Leaf</tissue>
    </source>
</reference>
<keyword evidence="3" id="KW-1185">Reference proteome</keyword>
<evidence type="ECO:0000256" key="1">
    <source>
        <dbReference type="SAM" id="Phobius"/>
    </source>
</evidence>
<dbReference type="AlphaFoldDB" id="A0AA38YSL2"/>
<evidence type="ECO:0000313" key="3">
    <source>
        <dbReference type="Proteomes" id="UP001168098"/>
    </source>
</evidence>
<protein>
    <submittedName>
        <fullName evidence="2">Uncharacterized protein</fullName>
    </submittedName>
</protein>
<sequence length="175" mass="19963">MASNLRVRFHEKQRKRLSQSIVFNPTSSKKACPEPTLAPTPMSVPSTTAAVVAPKSDEKLLSIDEHVYHETRRPFVEVFELLKRIPSFTEREPLIQNMGVLFSATQRIPVEIEDYSSWSFTARLPYGTSDTIVALVIRIQDYTAFKTAEMVSCLLIFYLFCFSPYLTMIPLLAPR</sequence>
<accession>A0AA38YSL2</accession>
<dbReference type="Proteomes" id="UP001168098">
    <property type="component" value="Unassembled WGS sequence"/>
</dbReference>
<keyword evidence="1" id="KW-0812">Transmembrane</keyword>
<organism evidence="2 3">
    <name type="scientific">Vitis rotundifolia</name>
    <name type="common">Muscadine grape</name>
    <dbReference type="NCBI Taxonomy" id="103349"/>
    <lineage>
        <taxon>Eukaryota</taxon>
        <taxon>Viridiplantae</taxon>
        <taxon>Streptophyta</taxon>
        <taxon>Embryophyta</taxon>
        <taxon>Tracheophyta</taxon>
        <taxon>Spermatophyta</taxon>
        <taxon>Magnoliopsida</taxon>
        <taxon>eudicotyledons</taxon>
        <taxon>Gunneridae</taxon>
        <taxon>Pentapetalae</taxon>
        <taxon>rosids</taxon>
        <taxon>Vitales</taxon>
        <taxon>Vitaceae</taxon>
        <taxon>Viteae</taxon>
        <taxon>Vitis</taxon>
    </lineage>
</organism>
<name>A0AA38YSL2_VITRO</name>
<comment type="caution">
    <text evidence="2">The sequence shown here is derived from an EMBL/GenBank/DDBJ whole genome shotgun (WGS) entry which is preliminary data.</text>
</comment>
<proteinExistence type="predicted"/>
<gene>
    <name evidence="2" type="ORF">PVL29_024679</name>
</gene>
<keyword evidence="1" id="KW-0472">Membrane</keyword>
<evidence type="ECO:0000313" key="2">
    <source>
        <dbReference type="EMBL" id="KAJ9675845.1"/>
    </source>
</evidence>
<feature type="transmembrane region" description="Helical" evidence="1">
    <location>
        <begin position="153"/>
        <end position="173"/>
    </location>
</feature>
<keyword evidence="1" id="KW-1133">Transmembrane helix</keyword>